<evidence type="ECO:0000256" key="1">
    <source>
        <dbReference type="SAM" id="MobiDB-lite"/>
    </source>
</evidence>
<gene>
    <name evidence="2" type="ORF">C1H46_006318</name>
</gene>
<protein>
    <submittedName>
        <fullName evidence="2">Uncharacterized protein</fullName>
    </submittedName>
</protein>
<proteinExistence type="predicted"/>
<accession>A0A540NAI3</accession>
<name>A0A540NAI3_MALBA</name>
<evidence type="ECO:0000313" key="2">
    <source>
        <dbReference type="EMBL" id="TQE08044.1"/>
    </source>
</evidence>
<keyword evidence="3" id="KW-1185">Reference proteome</keyword>
<dbReference type="STRING" id="106549.A0A540NAI3"/>
<dbReference type="Proteomes" id="UP000315295">
    <property type="component" value="Unassembled WGS sequence"/>
</dbReference>
<organism evidence="2 3">
    <name type="scientific">Malus baccata</name>
    <name type="common">Siberian crab apple</name>
    <name type="synonym">Pyrus baccata</name>
    <dbReference type="NCBI Taxonomy" id="106549"/>
    <lineage>
        <taxon>Eukaryota</taxon>
        <taxon>Viridiplantae</taxon>
        <taxon>Streptophyta</taxon>
        <taxon>Embryophyta</taxon>
        <taxon>Tracheophyta</taxon>
        <taxon>Spermatophyta</taxon>
        <taxon>Magnoliopsida</taxon>
        <taxon>eudicotyledons</taxon>
        <taxon>Gunneridae</taxon>
        <taxon>Pentapetalae</taxon>
        <taxon>rosids</taxon>
        <taxon>fabids</taxon>
        <taxon>Rosales</taxon>
        <taxon>Rosaceae</taxon>
        <taxon>Amygdaloideae</taxon>
        <taxon>Maleae</taxon>
        <taxon>Malus</taxon>
    </lineage>
</organism>
<feature type="region of interest" description="Disordered" evidence="1">
    <location>
        <begin position="57"/>
        <end position="76"/>
    </location>
</feature>
<reference evidence="2 3" key="1">
    <citation type="journal article" date="2019" name="G3 (Bethesda)">
        <title>Sequencing of a Wild Apple (Malus baccata) Genome Unravels the Differences Between Cultivated and Wild Apple Species Regarding Disease Resistance and Cold Tolerance.</title>
        <authorList>
            <person name="Chen X."/>
        </authorList>
    </citation>
    <scope>NUCLEOTIDE SEQUENCE [LARGE SCALE GENOMIC DNA]</scope>
    <source>
        <strain evidence="3">cv. Shandingzi</strain>
        <tissue evidence="2">Leaves</tissue>
    </source>
</reference>
<sequence>MKSLKDWISSRLVSMPLVLPRPLSGSDNFFREESSNEEFDDQGAAHSNTLVTPRIHPAASTSFNSDQENQSGPSLQHVVVENSDHSHDRYGKKKMGPLVLYRIHLATLIRAEESELKRVNLRSDRAIAVAAEQSLDKVFTL</sequence>
<dbReference type="EMBL" id="VIEB01000076">
    <property type="protein sequence ID" value="TQE08044.1"/>
    <property type="molecule type" value="Genomic_DNA"/>
</dbReference>
<evidence type="ECO:0000313" key="3">
    <source>
        <dbReference type="Proteomes" id="UP000315295"/>
    </source>
</evidence>
<feature type="compositionally biased region" description="Polar residues" evidence="1">
    <location>
        <begin position="59"/>
        <end position="74"/>
    </location>
</feature>
<feature type="region of interest" description="Disordered" evidence="1">
    <location>
        <begin position="30"/>
        <end position="51"/>
    </location>
</feature>
<comment type="caution">
    <text evidence="2">The sequence shown here is derived from an EMBL/GenBank/DDBJ whole genome shotgun (WGS) entry which is preliminary data.</text>
</comment>
<dbReference type="AlphaFoldDB" id="A0A540NAI3"/>